<dbReference type="EMBL" id="CP011253">
    <property type="protein sequence ID" value="AKC72532.2"/>
    <property type="molecule type" value="Genomic_DNA"/>
</dbReference>
<dbReference type="PANTHER" id="PTHR11895:SF7">
    <property type="entry name" value="GLUTAMYL-TRNA(GLN) AMIDOTRANSFERASE SUBUNIT A, MITOCHONDRIAL"/>
    <property type="match status" value="1"/>
</dbReference>
<keyword evidence="4" id="KW-1185">Reference proteome</keyword>
<dbReference type="RefSeq" id="WP_052653292.1">
    <property type="nucleotide sequence ID" value="NZ_CP011253.3"/>
</dbReference>
<dbReference type="InterPro" id="IPR020556">
    <property type="entry name" value="Amidase_CS"/>
</dbReference>
<dbReference type="InterPro" id="IPR006311">
    <property type="entry name" value="TAT_signal"/>
</dbReference>
<dbReference type="PANTHER" id="PTHR11895">
    <property type="entry name" value="TRANSAMIDASE"/>
    <property type="match status" value="1"/>
</dbReference>
<dbReference type="Pfam" id="PF01425">
    <property type="entry name" value="Amidase"/>
    <property type="match status" value="1"/>
</dbReference>
<dbReference type="PROSITE" id="PS51318">
    <property type="entry name" value="TAT"/>
    <property type="match status" value="1"/>
</dbReference>
<dbReference type="GO" id="GO:0003824">
    <property type="term" value="F:catalytic activity"/>
    <property type="evidence" value="ECO:0007669"/>
    <property type="project" value="InterPro"/>
</dbReference>
<proteinExistence type="inferred from homology"/>
<dbReference type="AlphaFoldDB" id="A0A0E3YH85"/>
<reference evidence="3" key="1">
    <citation type="submission" date="2016-06" db="EMBL/GenBank/DDBJ databases">
        <title>Pandoraea oxalativorans DSM 23570 Genome Sequencing.</title>
        <authorList>
            <person name="Ee R."/>
            <person name="Lim Y.-L."/>
            <person name="Yong D."/>
            <person name="Yin W.-F."/>
            <person name="Chan K.-G."/>
        </authorList>
    </citation>
    <scope>NUCLEOTIDE SEQUENCE</scope>
    <source>
        <strain evidence="3">DSM 23570</strain>
    </source>
</reference>
<dbReference type="InterPro" id="IPR036928">
    <property type="entry name" value="AS_sf"/>
</dbReference>
<evidence type="ECO:0000256" key="1">
    <source>
        <dbReference type="ARBA" id="ARBA00009199"/>
    </source>
</evidence>
<comment type="similarity">
    <text evidence="1">Belongs to the amidase family.</text>
</comment>
<dbReference type="PROSITE" id="PS00571">
    <property type="entry name" value="AMIDASES"/>
    <property type="match status" value="1"/>
</dbReference>
<name>A0A0E3YH85_9BURK</name>
<organism evidence="3 4">
    <name type="scientific">Pandoraea oxalativorans</name>
    <dbReference type="NCBI Taxonomy" id="573737"/>
    <lineage>
        <taxon>Bacteria</taxon>
        <taxon>Pseudomonadati</taxon>
        <taxon>Pseudomonadota</taxon>
        <taxon>Betaproteobacteria</taxon>
        <taxon>Burkholderiales</taxon>
        <taxon>Burkholderiaceae</taxon>
        <taxon>Pandoraea</taxon>
    </lineage>
</organism>
<dbReference type="InterPro" id="IPR000120">
    <property type="entry name" value="Amidase"/>
</dbReference>
<dbReference type="SUPFAM" id="SSF75304">
    <property type="entry name" value="Amidase signature (AS) enzymes"/>
    <property type="match status" value="1"/>
</dbReference>
<accession>A0A0E3YH85</accession>
<dbReference type="KEGG" id="pox:MB84_17685"/>
<dbReference type="Gene3D" id="3.90.1300.10">
    <property type="entry name" value="Amidase signature (AS) domain"/>
    <property type="match status" value="1"/>
</dbReference>
<dbReference type="InterPro" id="IPR023631">
    <property type="entry name" value="Amidase_dom"/>
</dbReference>
<dbReference type="Proteomes" id="UP000035050">
    <property type="component" value="Chromosome"/>
</dbReference>
<gene>
    <name evidence="3" type="ORF">MB84_17685</name>
</gene>
<evidence type="ECO:0000313" key="4">
    <source>
        <dbReference type="Proteomes" id="UP000035050"/>
    </source>
</evidence>
<sequence length="510" mass="55021">MVDRRDFLRISGHLAGATAGASLLAGTPLRAHAATDPAYFSATDLIAQFRRGRLSPLDVLDAQIRRIEALDGKVNCITVRHFEDARAAAREAAARYRRGDPRPLEGVTIAVKDEYAVNGWRTTMGSTLLKDAPPAQADGPVAERLRAAGAIFHIQTTVPEFYVWMTTATKLWGTTRNPWNLAYTPGGSSGGSAAALAAGFTTLALGSDMGGSIRIPASQCGLYGFKPPFGRVPTSEVPYESDGPLARTFDDMNLLTDAMVGPHPLTHSSLRPRLRYPSRYESVSGWKVAYDPATHLTPLDPAVTRAMEQAIATLRRLGATVETVDIGFDAADMETYLIGLMSSSMGGMMTEAMQHPEQLMPYTRSVFERMQGKTGPQALVGTEELLNEYQRRVQETVFLKGYRALIMPTLGTPLVPAEHGLEPGTDTVKIGGRPVTGLKFAMTWVWNMLGLYPVVSAPAAVGPGNVPIGIQIVSNTLDDLTAFQLAAAYSRAAPPLYTGRGMPDFRNEPV</sequence>
<protein>
    <recommendedName>
        <fullName evidence="2">Amidase domain-containing protein</fullName>
    </recommendedName>
</protein>
<evidence type="ECO:0000259" key="2">
    <source>
        <dbReference type="Pfam" id="PF01425"/>
    </source>
</evidence>
<dbReference type="OrthoDB" id="8576090at2"/>
<evidence type="ECO:0000313" key="3">
    <source>
        <dbReference type="EMBL" id="AKC72532.2"/>
    </source>
</evidence>
<feature type="domain" description="Amidase" evidence="2">
    <location>
        <begin position="58"/>
        <end position="479"/>
    </location>
</feature>